<feature type="region of interest" description="Disordered" evidence="5">
    <location>
        <begin position="653"/>
        <end position="679"/>
    </location>
</feature>
<sequence length="901" mass="93015">MAKQDIAPENVPAEGKGAAKPRHGSIRSRLYLAFGGVAALTVVAAGVSWLSFGNVQESFDAMAGRDVPAMTAALELAAESASLAAAAPALAGAEDAEARAATNADLERRSARVDALIETLAGSGTAPSPAGDVAPATDAATGEAAATGETASAGETAVIGAIRDQAAELRTNLGFLDGAVADKLAADAALATAVAQLAERHDALLAELSPRIDEANAALTRGTEAATADSGEAINAVLADGVGRLRDLLSLRAYASQVMVMLTETAGTDLAPRVKMLQMFAKKPVEGIHEALRSVPEDTDGMQARIPLETMLSYAEGPDNPFVLKQRVLDGDFNAVLTLREALQGAANTHQQVIDTLQPMIEAAERDLVAEVDRLSDENGARIAGLMDAEVATLRNILRIQSQANHTAGLLATAANLNSTDAIEAMRGLFYEESAGIFEALNSLSDRDAAAGIEAAVNGLMEFGESTDNIFDLRMQVLQAAARADKALAKTRTLSDALTDEVRFLVADAQAQMQARTAAVDDAFQQAQLWLLAIAVASVVVALLVAWLYVGRNVGRRLKRLTASTLAVADGDMDAEIDTRGRDEIAQVASALLVFRDGLAEAAAADRRADEARERAEAERREAMLRLAAAFEASVSGAVREVSDAAGSLNRTAARMSTTAEETSRQSRAATGATESASSSVQTVASAAEELAASIAEVSRQVGQSSTSAARATDRAKTTDQTVRGLQAAAQKIGDVVTLIQDIAEQTNLLALNATIEAARAGEAGKGFAVVAHEVKSLATQTARATGDISEQVGSVQKITGEAVAAIGEIVATIEEVNAIAAGIVAAVEQQTAATQEIAQNAQSAAAGTEEVSRNIGGVERAAGESGQAAGELVTSAGELGRLSDTLNGEVERFLSEIRAA</sequence>
<feature type="domain" description="Methyl-accepting transducer" evidence="7">
    <location>
        <begin position="645"/>
        <end position="860"/>
    </location>
</feature>
<dbReference type="PANTHER" id="PTHR32089:SF112">
    <property type="entry name" value="LYSOZYME-LIKE PROTEIN-RELATED"/>
    <property type="match status" value="1"/>
</dbReference>
<feature type="compositionally biased region" description="Low complexity" evidence="5">
    <location>
        <begin position="667"/>
        <end position="679"/>
    </location>
</feature>
<keyword evidence="1 3" id="KW-0807">Transducer</keyword>
<evidence type="ECO:0000256" key="2">
    <source>
        <dbReference type="ARBA" id="ARBA00029447"/>
    </source>
</evidence>
<evidence type="ECO:0000259" key="7">
    <source>
        <dbReference type="PROSITE" id="PS50111"/>
    </source>
</evidence>
<keyword evidence="6" id="KW-0472">Membrane</keyword>
<keyword evidence="6" id="KW-0812">Transmembrane</keyword>
<dbReference type="Pfam" id="PF00015">
    <property type="entry name" value="MCPsignal"/>
    <property type="match status" value="1"/>
</dbReference>
<dbReference type="SMART" id="SM00304">
    <property type="entry name" value="HAMP"/>
    <property type="match status" value="1"/>
</dbReference>
<dbReference type="PROSITE" id="PS50111">
    <property type="entry name" value="CHEMOTAXIS_TRANSDUC_2"/>
    <property type="match status" value="1"/>
</dbReference>
<dbReference type="Proteomes" id="UP001595528">
    <property type="component" value="Unassembled WGS sequence"/>
</dbReference>
<evidence type="ECO:0000256" key="5">
    <source>
        <dbReference type="SAM" id="MobiDB-lite"/>
    </source>
</evidence>
<dbReference type="EMBL" id="JBHRTR010000025">
    <property type="protein sequence ID" value="MFC3227865.1"/>
    <property type="molecule type" value="Genomic_DNA"/>
</dbReference>
<dbReference type="CDD" id="cd06225">
    <property type="entry name" value="HAMP"/>
    <property type="match status" value="1"/>
</dbReference>
<name>A0ABV7L0G1_9PROT</name>
<feature type="region of interest" description="Disordered" evidence="5">
    <location>
        <begin position="122"/>
        <end position="150"/>
    </location>
</feature>
<dbReference type="InterPro" id="IPR038188">
    <property type="entry name" value="TorS_sensor_sf"/>
</dbReference>
<reference evidence="10" key="1">
    <citation type="journal article" date="2019" name="Int. J. Syst. Evol. Microbiol.">
        <title>The Global Catalogue of Microorganisms (GCM) 10K type strain sequencing project: providing services to taxonomists for standard genome sequencing and annotation.</title>
        <authorList>
            <consortium name="The Broad Institute Genomics Platform"/>
            <consortium name="The Broad Institute Genome Sequencing Center for Infectious Disease"/>
            <person name="Wu L."/>
            <person name="Ma J."/>
        </authorList>
    </citation>
    <scope>NUCLEOTIDE SEQUENCE [LARGE SCALE GENOMIC DNA]</scope>
    <source>
        <strain evidence="10">KCTC 42964</strain>
    </source>
</reference>
<evidence type="ECO:0000256" key="3">
    <source>
        <dbReference type="PROSITE-ProRule" id="PRU00284"/>
    </source>
</evidence>
<comment type="similarity">
    <text evidence="2">Belongs to the methyl-accepting chemotaxis (MCP) protein family.</text>
</comment>
<keyword evidence="10" id="KW-1185">Reference proteome</keyword>
<feature type="transmembrane region" description="Helical" evidence="6">
    <location>
        <begin position="529"/>
        <end position="550"/>
    </location>
</feature>
<dbReference type="SUPFAM" id="SSF58104">
    <property type="entry name" value="Methyl-accepting chemotaxis protein (MCP) signaling domain"/>
    <property type="match status" value="1"/>
</dbReference>
<dbReference type="SMART" id="SM00283">
    <property type="entry name" value="MA"/>
    <property type="match status" value="1"/>
</dbReference>
<dbReference type="RefSeq" id="WP_379900406.1">
    <property type="nucleotide sequence ID" value="NZ_JBHRTR010000025.1"/>
</dbReference>
<keyword evidence="4" id="KW-0175">Coiled coil</keyword>
<evidence type="ECO:0000313" key="10">
    <source>
        <dbReference type="Proteomes" id="UP001595528"/>
    </source>
</evidence>
<dbReference type="InterPro" id="IPR004089">
    <property type="entry name" value="MCPsignal_dom"/>
</dbReference>
<dbReference type="PANTHER" id="PTHR32089">
    <property type="entry name" value="METHYL-ACCEPTING CHEMOTAXIS PROTEIN MCPB"/>
    <property type="match status" value="1"/>
</dbReference>
<proteinExistence type="inferred from homology"/>
<evidence type="ECO:0000256" key="1">
    <source>
        <dbReference type="ARBA" id="ARBA00023224"/>
    </source>
</evidence>
<dbReference type="PROSITE" id="PS50885">
    <property type="entry name" value="HAMP"/>
    <property type="match status" value="1"/>
</dbReference>
<keyword evidence="6" id="KW-1133">Transmembrane helix</keyword>
<feature type="domain" description="HAMP" evidence="8">
    <location>
        <begin position="552"/>
        <end position="604"/>
    </location>
</feature>
<dbReference type="InterPro" id="IPR003660">
    <property type="entry name" value="HAMP_dom"/>
</dbReference>
<protein>
    <submittedName>
        <fullName evidence="9">Methyl-accepting chemotaxis protein</fullName>
    </submittedName>
</protein>
<dbReference type="Pfam" id="PF00672">
    <property type="entry name" value="HAMP"/>
    <property type="match status" value="1"/>
</dbReference>
<dbReference type="Gene3D" id="6.10.340.10">
    <property type="match status" value="1"/>
</dbReference>
<feature type="coiled-coil region" evidence="4">
    <location>
        <begin position="599"/>
        <end position="633"/>
    </location>
</feature>
<gene>
    <name evidence="9" type="ORF">ACFOGJ_11525</name>
</gene>
<evidence type="ECO:0000256" key="4">
    <source>
        <dbReference type="SAM" id="Coils"/>
    </source>
</evidence>
<feature type="region of interest" description="Disordered" evidence="5">
    <location>
        <begin position="1"/>
        <end position="21"/>
    </location>
</feature>
<dbReference type="Gene3D" id="1.10.287.950">
    <property type="entry name" value="Methyl-accepting chemotaxis protein"/>
    <property type="match status" value="1"/>
</dbReference>
<evidence type="ECO:0000259" key="8">
    <source>
        <dbReference type="PROSITE" id="PS50885"/>
    </source>
</evidence>
<evidence type="ECO:0000256" key="6">
    <source>
        <dbReference type="SAM" id="Phobius"/>
    </source>
</evidence>
<dbReference type="Gene3D" id="1.20.58.920">
    <property type="match status" value="2"/>
</dbReference>
<evidence type="ECO:0000313" key="9">
    <source>
        <dbReference type="EMBL" id="MFC3227865.1"/>
    </source>
</evidence>
<accession>A0ABV7L0G1</accession>
<comment type="caution">
    <text evidence="9">The sequence shown here is derived from an EMBL/GenBank/DDBJ whole genome shotgun (WGS) entry which is preliminary data.</text>
</comment>
<feature type="compositionally biased region" description="Low complexity" evidence="5">
    <location>
        <begin position="134"/>
        <end position="150"/>
    </location>
</feature>
<feature type="transmembrane region" description="Helical" evidence="6">
    <location>
        <begin position="30"/>
        <end position="52"/>
    </location>
</feature>
<organism evidence="9 10">
    <name type="scientific">Marinibaculum pumilum</name>
    <dbReference type="NCBI Taxonomy" id="1766165"/>
    <lineage>
        <taxon>Bacteria</taxon>
        <taxon>Pseudomonadati</taxon>
        <taxon>Pseudomonadota</taxon>
        <taxon>Alphaproteobacteria</taxon>
        <taxon>Rhodospirillales</taxon>
        <taxon>Rhodospirillaceae</taxon>
        <taxon>Marinibaculum</taxon>
    </lineage>
</organism>